<dbReference type="GO" id="GO:0005886">
    <property type="term" value="C:plasma membrane"/>
    <property type="evidence" value="ECO:0007669"/>
    <property type="project" value="InterPro"/>
</dbReference>
<evidence type="ECO:0000256" key="4">
    <source>
        <dbReference type="ARBA" id="ARBA00023136"/>
    </source>
</evidence>
<dbReference type="Proteomes" id="UP000620559">
    <property type="component" value="Unassembled WGS sequence"/>
</dbReference>
<dbReference type="EMBL" id="JADEWL010000003">
    <property type="protein sequence ID" value="MBE9211423.1"/>
    <property type="molecule type" value="Genomic_DNA"/>
</dbReference>
<keyword evidence="3 5" id="KW-1133">Transmembrane helix</keyword>
<evidence type="ECO:0000256" key="3">
    <source>
        <dbReference type="ARBA" id="ARBA00022989"/>
    </source>
</evidence>
<feature type="transmembrane region" description="Helical" evidence="5">
    <location>
        <begin position="7"/>
        <end position="25"/>
    </location>
</feature>
<dbReference type="InterPro" id="IPR010445">
    <property type="entry name" value="LapA_dom"/>
</dbReference>
<evidence type="ECO:0000256" key="5">
    <source>
        <dbReference type="SAM" id="Phobius"/>
    </source>
</evidence>
<gene>
    <name evidence="7" type="ORF">IQ247_01595</name>
</gene>
<evidence type="ECO:0000313" key="8">
    <source>
        <dbReference type="Proteomes" id="UP000620559"/>
    </source>
</evidence>
<sequence>MKTTVNLVLSIVVALWIMAIAIVSVQNATPVSLRFLTFESIQIPVGLVLAFCVAVGMIVMSVLQPLWGIANSRQSNSRRYQDDAEFFVDEDF</sequence>
<name>A0A8J7EX74_9CYAN</name>
<proteinExistence type="predicted"/>
<keyword evidence="4 5" id="KW-0472">Membrane</keyword>
<keyword evidence="2 5" id="KW-0812">Transmembrane</keyword>
<evidence type="ECO:0000256" key="1">
    <source>
        <dbReference type="ARBA" id="ARBA00022475"/>
    </source>
</evidence>
<dbReference type="RefSeq" id="WP_193916327.1">
    <property type="nucleotide sequence ID" value="NZ_JADEWL010000003.1"/>
</dbReference>
<accession>A0A8J7EX74</accession>
<keyword evidence="8" id="KW-1185">Reference proteome</keyword>
<protein>
    <submittedName>
        <fullName evidence="7">LapA family protein</fullName>
    </submittedName>
</protein>
<keyword evidence="1" id="KW-1003">Cell membrane</keyword>
<evidence type="ECO:0000313" key="7">
    <source>
        <dbReference type="EMBL" id="MBE9211423.1"/>
    </source>
</evidence>
<organism evidence="7 8">
    <name type="scientific">Plectonema cf. radiosum LEGE 06105</name>
    <dbReference type="NCBI Taxonomy" id="945769"/>
    <lineage>
        <taxon>Bacteria</taxon>
        <taxon>Bacillati</taxon>
        <taxon>Cyanobacteriota</taxon>
        <taxon>Cyanophyceae</taxon>
        <taxon>Oscillatoriophycideae</taxon>
        <taxon>Oscillatoriales</taxon>
        <taxon>Microcoleaceae</taxon>
        <taxon>Plectonema</taxon>
    </lineage>
</organism>
<evidence type="ECO:0000259" key="6">
    <source>
        <dbReference type="Pfam" id="PF06305"/>
    </source>
</evidence>
<feature type="domain" description="Lipopolysaccharide assembly protein A" evidence="6">
    <location>
        <begin position="26"/>
        <end position="62"/>
    </location>
</feature>
<feature type="transmembrane region" description="Helical" evidence="5">
    <location>
        <begin position="45"/>
        <end position="70"/>
    </location>
</feature>
<evidence type="ECO:0000256" key="2">
    <source>
        <dbReference type="ARBA" id="ARBA00022692"/>
    </source>
</evidence>
<dbReference type="Pfam" id="PF06305">
    <property type="entry name" value="LapA_dom"/>
    <property type="match status" value="1"/>
</dbReference>
<comment type="caution">
    <text evidence="7">The sequence shown here is derived from an EMBL/GenBank/DDBJ whole genome shotgun (WGS) entry which is preliminary data.</text>
</comment>
<reference evidence="7" key="1">
    <citation type="submission" date="2020-10" db="EMBL/GenBank/DDBJ databases">
        <authorList>
            <person name="Castelo-Branco R."/>
            <person name="Eusebio N."/>
            <person name="Adriana R."/>
            <person name="Vieira A."/>
            <person name="Brugerolle De Fraissinette N."/>
            <person name="Rezende De Castro R."/>
            <person name="Schneider M.P."/>
            <person name="Vasconcelos V."/>
            <person name="Leao P.N."/>
        </authorList>
    </citation>
    <scope>NUCLEOTIDE SEQUENCE</scope>
    <source>
        <strain evidence="7">LEGE 06105</strain>
    </source>
</reference>
<dbReference type="AlphaFoldDB" id="A0A8J7EX74"/>